<dbReference type="Proteomes" id="UP000326344">
    <property type="component" value="Unassembled WGS sequence"/>
</dbReference>
<gene>
    <name evidence="2" type="ORF">F0P93_24880</name>
</gene>
<reference evidence="2 3" key="1">
    <citation type="submission" date="2019-09" db="EMBL/GenBank/DDBJ databases">
        <title>Genome Sequence of Larkinella sp MA1.</title>
        <authorList>
            <person name="Srinivasan S."/>
        </authorList>
    </citation>
    <scope>NUCLEOTIDE SEQUENCE [LARGE SCALE GENOMIC DNA]</scope>
    <source>
        <strain evidence="2 3">MA1</strain>
    </source>
</reference>
<organism evidence="2 3">
    <name type="scientific">Larkinella humicola</name>
    <dbReference type="NCBI Taxonomy" id="2607654"/>
    <lineage>
        <taxon>Bacteria</taxon>
        <taxon>Pseudomonadati</taxon>
        <taxon>Bacteroidota</taxon>
        <taxon>Cytophagia</taxon>
        <taxon>Cytophagales</taxon>
        <taxon>Spirosomataceae</taxon>
        <taxon>Larkinella</taxon>
    </lineage>
</organism>
<feature type="chain" id="PRO_5024888582" description="Oxygen tolerance protein BatD" evidence="1">
    <location>
        <begin position="18"/>
        <end position="356"/>
    </location>
</feature>
<accession>A0A5N1JDY7</accession>
<keyword evidence="1" id="KW-0732">Signal</keyword>
<evidence type="ECO:0000313" key="3">
    <source>
        <dbReference type="Proteomes" id="UP000326344"/>
    </source>
</evidence>
<name>A0A5N1JDY7_9BACT</name>
<protein>
    <recommendedName>
        <fullName evidence="4">Oxygen tolerance protein BatD</fullName>
    </recommendedName>
</protein>
<proteinExistence type="predicted"/>
<comment type="caution">
    <text evidence="2">The sequence shown here is derived from an EMBL/GenBank/DDBJ whole genome shotgun (WGS) entry which is preliminary data.</text>
</comment>
<evidence type="ECO:0000313" key="2">
    <source>
        <dbReference type="EMBL" id="KAA9347864.1"/>
    </source>
</evidence>
<evidence type="ECO:0000256" key="1">
    <source>
        <dbReference type="SAM" id="SignalP"/>
    </source>
</evidence>
<sequence>MNVLFCGLLLCSLLGFARKPEIAPKAPFTGMTTITWIGFDKQTSTSPVPVGVTNLAMPSLVYPKKIEGQNIFYQEVVLVNPTFKPANPITKPPTQGNWFVRRQVLRVKDGKTDVLQTTNLAINKNAAATSLADLPISINATHVEYRIGRTEKVIGKLKPGEKTPKISTTEVYPHDAVRVAIPMSAILANTCSVKFQVIRPIPCEFQTVRFQILGKNGNVLYETSEVKGAPIKIADQEAKKTVGPNVFFDARWIVKRIHKPNYPVKDGYQVMWGQSGSDFNAEVDSRPPMVTGLQLDETVGKEFTIPVELMRASTTGGFAGSMRELLLENDVTKTKFPVKTQAPAAPRSDCYIQLNW</sequence>
<dbReference type="EMBL" id="VTWS01000007">
    <property type="protein sequence ID" value="KAA9347864.1"/>
    <property type="molecule type" value="Genomic_DNA"/>
</dbReference>
<dbReference type="RefSeq" id="WP_150880440.1">
    <property type="nucleotide sequence ID" value="NZ_VTWS01000007.1"/>
</dbReference>
<feature type="signal peptide" evidence="1">
    <location>
        <begin position="1"/>
        <end position="17"/>
    </location>
</feature>
<evidence type="ECO:0008006" key="4">
    <source>
        <dbReference type="Google" id="ProtNLM"/>
    </source>
</evidence>
<dbReference type="AlphaFoldDB" id="A0A5N1JDY7"/>
<keyword evidence="3" id="KW-1185">Reference proteome</keyword>